<sequence length="567" mass="61634">MAIFKLDDLKQVSGVVGSCMVGLLVVNLPTLAQPSPDPSRIEQQLPPPTLTLPEPRIDLPQQEELTPPSGAEDLRFQLLELEIEGVTVYAPEQLQPFYQAFLNQETTLLDLYNIANQITRLYRQDGYILSLAIVPEQTIETGVARIQVIEGYVEEAEFEGASPRQLRRLQGFGDKIVAARPLNIRALERYLLLANDLAGIEVRAILRRGSELGAAQLLGRVTHNPVEGFGNLTNRGTDAVGPLRAQAGVYLNSPLAQGEAWLLRGATVPNDPPALGFGGFDFALPVGHEGLTFNANTSFTGVRPGGDLKVFQLRGRTFAVGAGVSYPLVRSRTTNLFIGGSYDYADSRSTTDFTGIREVLSQDRLHVLRFNLEAEQVDPYGLTLGAIQLSQGIAGTRPSTATEPLSRAEGSAIFTKLNFNVGRIQPLPGEFSFRLQGTAQVTGDTLLARERFGLGGSIFGSAFDPDQILGDSGYGFRAELRRSFLYSGLGLTQATQPYIFADYGQVFRNTRTLAENRSDTLSSAGLGVRHEFGSLVSVGLELAFPVQSTDPSTRSDPRVFFVVTGFF</sequence>
<evidence type="ECO:0000259" key="5">
    <source>
        <dbReference type="Pfam" id="PF08479"/>
    </source>
</evidence>
<accession>A0A8K2A0K8</accession>
<name>A0A8K2A0K8_9CYAN</name>
<keyword evidence="7" id="KW-1185">Reference proteome</keyword>
<evidence type="ECO:0000256" key="2">
    <source>
        <dbReference type="ARBA" id="ARBA00022692"/>
    </source>
</evidence>
<dbReference type="Pfam" id="PF08479">
    <property type="entry name" value="POTRA_2"/>
    <property type="match status" value="1"/>
</dbReference>
<feature type="domain" description="Haemolysin activator HlyB C-terminal" evidence="4">
    <location>
        <begin position="221"/>
        <end position="529"/>
    </location>
</feature>
<dbReference type="Gene3D" id="2.40.160.50">
    <property type="entry name" value="membrane protein fhac: a member of the omp85/tpsb transporter family"/>
    <property type="match status" value="1"/>
</dbReference>
<evidence type="ECO:0000256" key="3">
    <source>
        <dbReference type="ARBA" id="ARBA00023237"/>
    </source>
</evidence>
<dbReference type="GO" id="GO:0098046">
    <property type="term" value="C:type V protein secretion system complex"/>
    <property type="evidence" value="ECO:0007669"/>
    <property type="project" value="TreeGrafter"/>
</dbReference>
<dbReference type="Gene3D" id="3.10.20.310">
    <property type="entry name" value="membrane protein fhac"/>
    <property type="match status" value="1"/>
</dbReference>
<dbReference type="InterPro" id="IPR051544">
    <property type="entry name" value="TPS_OM_transporter"/>
</dbReference>
<dbReference type="RefSeq" id="WP_161825850.1">
    <property type="nucleotide sequence ID" value="NZ_WVIC01000025.1"/>
</dbReference>
<evidence type="ECO:0000313" key="7">
    <source>
        <dbReference type="Proteomes" id="UP000607397"/>
    </source>
</evidence>
<gene>
    <name evidence="6" type="ORF">GS597_12815</name>
</gene>
<evidence type="ECO:0000313" key="6">
    <source>
        <dbReference type="EMBL" id="NCJ07373.1"/>
    </source>
</evidence>
<dbReference type="GO" id="GO:0008320">
    <property type="term" value="F:protein transmembrane transporter activity"/>
    <property type="evidence" value="ECO:0007669"/>
    <property type="project" value="TreeGrafter"/>
</dbReference>
<keyword evidence="2" id="KW-0812">Transmembrane</keyword>
<dbReference type="AlphaFoldDB" id="A0A8K2A0K8"/>
<feature type="domain" description="Polypeptide-transport-associated ShlB-type" evidence="5">
    <location>
        <begin position="77"/>
        <end position="151"/>
    </location>
</feature>
<evidence type="ECO:0000256" key="1">
    <source>
        <dbReference type="ARBA" id="ARBA00022452"/>
    </source>
</evidence>
<dbReference type="Proteomes" id="UP000607397">
    <property type="component" value="Unassembled WGS sequence"/>
</dbReference>
<dbReference type="PANTHER" id="PTHR34597:SF6">
    <property type="entry name" value="BLR6126 PROTEIN"/>
    <property type="match status" value="1"/>
</dbReference>
<keyword evidence="3" id="KW-0998">Cell outer membrane</keyword>
<evidence type="ECO:0000259" key="4">
    <source>
        <dbReference type="Pfam" id="PF03865"/>
    </source>
</evidence>
<proteinExistence type="predicted"/>
<dbReference type="PANTHER" id="PTHR34597">
    <property type="entry name" value="SLR1661 PROTEIN"/>
    <property type="match status" value="1"/>
</dbReference>
<organism evidence="6 7">
    <name type="scientific">Petrachloros mirabilis ULC683</name>
    <dbReference type="NCBI Taxonomy" id="2781853"/>
    <lineage>
        <taxon>Bacteria</taxon>
        <taxon>Bacillati</taxon>
        <taxon>Cyanobacteriota</taxon>
        <taxon>Cyanophyceae</taxon>
        <taxon>Synechococcales</taxon>
        <taxon>Petrachlorosaceae</taxon>
        <taxon>Petrachloros</taxon>
        <taxon>Petrachloros mirabilis</taxon>
    </lineage>
</organism>
<dbReference type="InterPro" id="IPR005565">
    <property type="entry name" value="Hemolysn_activator_HlyB_C"/>
</dbReference>
<keyword evidence="1" id="KW-0472">Membrane</keyword>
<comment type="caution">
    <text evidence="6">The sequence shown here is derived from an EMBL/GenBank/DDBJ whole genome shotgun (WGS) entry which is preliminary data.</text>
</comment>
<keyword evidence="1" id="KW-1134">Transmembrane beta strand</keyword>
<dbReference type="GO" id="GO:0046819">
    <property type="term" value="P:protein secretion by the type V secretion system"/>
    <property type="evidence" value="ECO:0007669"/>
    <property type="project" value="TreeGrafter"/>
</dbReference>
<reference evidence="6" key="1">
    <citation type="submission" date="2019-12" db="EMBL/GenBank/DDBJ databases">
        <title>High-Quality draft genome sequences of three cyanobacteria isolated from the limestone walls of the Old Cathedral of Coimbra.</title>
        <authorList>
            <person name="Tiago I."/>
            <person name="Soares F."/>
            <person name="Portugal A."/>
        </authorList>
    </citation>
    <scope>NUCLEOTIDE SEQUENCE [LARGE SCALE GENOMIC DNA]</scope>
    <source>
        <strain evidence="6">C</strain>
    </source>
</reference>
<protein>
    <recommendedName>
        <fullName evidence="8">Hemolysin activation/secretion protein</fullName>
    </recommendedName>
</protein>
<dbReference type="Pfam" id="PF03865">
    <property type="entry name" value="ShlB"/>
    <property type="match status" value="1"/>
</dbReference>
<dbReference type="EMBL" id="WVIC01000025">
    <property type="protein sequence ID" value="NCJ07373.1"/>
    <property type="molecule type" value="Genomic_DNA"/>
</dbReference>
<dbReference type="InterPro" id="IPR013686">
    <property type="entry name" value="Polypept-transport_assoc_ShlB"/>
</dbReference>
<evidence type="ECO:0008006" key="8">
    <source>
        <dbReference type="Google" id="ProtNLM"/>
    </source>
</evidence>